<dbReference type="GO" id="GO:0005737">
    <property type="term" value="C:cytoplasm"/>
    <property type="evidence" value="ECO:0007669"/>
    <property type="project" value="UniProtKB-SubCell"/>
</dbReference>
<dbReference type="NCBIfam" id="TIGR00006">
    <property type="entry name" value="16S rRNA (cytosine(1402)-N(4))-methyltransferase RsmH"/>
    <property type="match status" value="1"/>
</dbReference>
<feature type="binding site" evidence="7">
    <location>
        <begin position="32"/>
        <end position="34"/>
    </location>
    <ligand>
        <name>S-adenosyl-L-methionine</name>
        <dbReference type="ChEBI" id="CHEBI:59789"/>
    </ligand>
</feature>
<dbReference type="AlphaFoldDB" id="A0A2Z4LLZ2"/>
<dbReference type="Pfam" id="PF01795">
    <property type="entry name" value="Methyltransf_5"/>
    <property type="match status" value="1"/>
</dbReference>
<dbReference type="Proteomes" id="UP000249865">
    <property type="component" value="Chromosome"/>
</dbReference>
<name>A0A2Z4LLZ2_9BACT</name>
<comment type="function">
    <text evidence="7">Specifically methylates the N4 position of cytidine in position 1402 (C1402) of 16S rRNA.</text>
</comment>
<keyword evidence="9" id="KW-1185">Reference proteome</keyword>
<reference evidence="9" key="1">
    <citation type="submission" date="2018-06" db="EMBL/GenBank/DDBJ databases">
        <title>Complete genome sequences of Mycoplasma anatis, M. anseris and M. cloacale type strains.</title>
        <authorList>
            <person name="Grozner D."/>
            <person name="Forro B."/>
            <person name="Sulyok K.M."/>
            <person name="Marton S."/>
            <person name="Kreizinger Z."/>
            <person name="Banyai K."/>
            <person name="Gyuranecz M."/>
        </authorList>
    </citation>
    <scope>NUCLEOTIDE SEQUENCE [LARGE SCALE GENOMIC DNA]</scope>
    <source>
        <strain evidence="9">NCTC 10199</strain>
    </source>
</reference>
<evidence type="ECO:0000256" key="3">
    <source>
        <dbReference type="ARBA" id="ARBA00022552"/>
    </source>
</evidence>
<feature type="binding site" evidence="7">
    <location>
        <position position="106"/>
    </location>
    <ligand>
        <name>S-adenosyl-L-methionine</name>
        <dbReference type="ChEBI" id="CHEBI:59789"/>
    </ligand>
</feature>
<organism evidence="8 9">
    <name type="scientific">Metamycoplasma cloacale</name>
    <dbReference type="NCBI Taxonomy" id="92401"/>
    <lineage>
        <taxon>Bacteria</taxon>
        <taxon>Bacillati</taxon>
        <taxon>Mycoplasmatota</taxon>
        <taxon>Mycoplasmoidales</taxon>
        <taxon>Metamycoplasmataceae</taxon>
        <taxon>Metamycoplasma</taxon>
    </lineage>
</organism>
<evidence type="ECO:0000256" key="1">
    <source>
        <dbReference type="ARBA" id="ARBA00010396"/>
    </source>
</evidence>
<evidence type="ECO:0000256" key="4">
    <source>
        <dbReference type="ARBA" id="ARBA00022603"/>
    </source>
</evidence>
<evidence type="ECO:0000313" key="9">
    <source>
        <dbReference type="Proteomes" id="UP000249865"/>
    </source>
</evidence>
<comment type="catalytic activity">
    <reaction evidence="7">
        <text>cytidine(1402) in 16S rRNA + S-adenosyl-L-methionine = N(4)-methylcytidine(1402) in 16S rRNA + S-adenosyl-L-homocysteine + H(+)</text>
        <dbReference type="Rhea" id="RHEA:42928"/>
        <dbReference type="Rhea" id="RHEA-COMP:10286"/>
        <dbReference type="Rhea" id="RHEA-COMP:10287"/>
        <dbReference type="ChEBI" id="CHEBI:15378"/>
        <dbReference type="ChEBI" id="CHEBI:57856"/>
        <dbReference type="ChEBI" id="CHEBI:59789"/>
        <dbReference type="ChEBI" id="CHEBI:74506"/>
        <dbReference type="ChEBI" id="CHEBI:82748"/>
        <dbReference type="EC" id="2.1.1.199"/>
    </reaction>
</comment>
<evidence type="ECO:0000256" key="6">
    <source>
        <dbReference type="ARBA" id="ARBA00022691"/>
    </source>
</evidence>
<proteinExistence type="inferred from homology"/>
<evidence type="ECO:0000313" key="8">
    <source>
        <dbReference type="EMBL" id="AWX42749.1"/>
    </source>
</evidence>
<comment type="subcellular location">
    <subcellularLocation>
        <location evidence="7">Cytoplasm</location>
    </subcellularLocation>
</comment>
<feature type="binding site" evidence="7">
    <location>
        <position position="99"/>
    </location>
    <ligand>
        <name>S-adenosyl-L-methionine</name>
        <dbReference type="ChEBI" id="CHEBI:59789"/>
    </ligand>
</feature>
<keyword evidence="2 7" id="KW-0963">Cytoplasm</keyword>
<feature type="binding site" evidence="7">
    <location>
        <position position="51"/>
    </location>
    <ligand>
        <name>S-adenosyl-L-methionine</name>
        <dbReference type="ChEBI" id="CHEBI:59789"/>
    </ligand>
</feature>
<keyword evidence="5 7" id="KW-0808">Transferase</keyword>
<evidence type="ECO:0000256" key="7">
    <source>
        <dbReference type="HAMAP-Rule" id="MF_01007"/>
    </source>
</evidence>
<dbReference type="RefSeq" id="WP_084271883.1">
    <property type="nucleotide sequence ID" value="NZ_CP030103.1"/>
</dbReference>
<dbReference type="PANTHER" id="PTHR11265">
    <property type="entry name" value="S-ADENOSYL-METHYLTRANSFERASE MRAW"/>
    <property type="match status" value="1"/>
</dbReference>
<dbReference type="PIRSF" id="PIRSF004486">
    <property type="entry name" value="MraW"/>
    <property type="match status" value="1"/>
</dbReference>
<dbReference type="Gene3D" id="3.40.50.150">
    <property type="entry name" value="Vaccinia Virus protein VP39"/>
    <property type="match status" value="1"/>
</dbReference>
<dbReference type="EMBL" id="CP030103">
    <property type="protein sequence ID" value="AWX42749.1"/>
    <property type="molecule type" value="Genomic_DNA"/>
</dbReference>
<dbReference type="GO" id="GO:0071424">
    <property type="term" value="F:rRNA (cytosine-N4-)-methyltransferase activity"/>
    <property type="evidence" value="ECO:0007669"/>
    <property type="project" value="UniProtKB-UniRule"/>
</dbReference>
<gene>
    <name evidence="7" type="primary">rsmH</name>
    <name evidence="8" type="ORF">DK849_01530</name>
</gene>
<comment type="similarity">
    <text evidence="1 7">Belongs to the methyltransferase superfamily. RsmH family.</text>
</comment>
<dbReference type="SUPFAM" id="SSF81799">
    <property type="entry name" value="Putative methyltransferase TM0872, insert domain"/>
    <property type="match status" value="1"/>
</dbReference>
<dbReference type="SUPFAM" id="SSF53335">
    <property type="entry name" value="S-adenosyl-L-methionine-dependent methyltransferases"/>
    <property type="match status" value="1"/>
</dbReference>
<evidence type="ECO:0000256" key="5">
    <source>
        <dbReference type="ARBA" id="ARBA00022679"/>
    </source>
</evidence>
<dbReference type="OrthoDB" id="9806637at2"/>
<evidence type="ECO:0000256" key="2">
    <source>
        <dbReference type="ARBA" id="ARBA00022490"/>
    </source>
</evidence>
<accession>A0A2Z4LLZ2</accession>
<feature type="binding site" evidence="7">
    <location>
        <position position="78"/>
    </location>
    <ligand>
        <name>S-adenosyl-L-methionine</name>
        <dbReference type="ChEBI" id="CHEBI:59789"/>
    </ligand>
</feature>
<keyword evidence="3 7" id="KW-0698">rRNA processing</keyword>
<keyword evidence="6 7" id="KW-0949">S-adenosyl-L-methionine</keyword>
<dbReference type="InterPro" id="IPR029063">
    <property type="entry name" value="SAM-dependent_MTases_sf"/>
</dbReference>
<keyword evidence="4 7" id="KW-0489">Methyltransferase</keyword>
<dbReference type="HAMAP" id="MF_01007">
    <property type="entry name" value="16SrRNA_methyltr_H"/>
    <property type="match status" value="1"/>
</dbReference>
<dbReference type="InterPro" id="IPR023397">
    <property type="entry name" value="SAM-dep_MeTrfase_MraW_recog"/>
</dbReference>
<dbReference type="PANTHER" id="PTHR11265:SF0">
    <property type="entry name" value="12S RRNA N4-METHYLCYTIDINE METHYLTRANSFERASE"/>
    <property type="match status" value="1"/>
</dbReference>
<sequence>MEKHFPVMLKEVIEQLEIKPDGIYVDLTLGRAGHSKEILKQLTTGKLICFDKDQQALDESINQLKEINDNFVLIKSDFRYAKKELEKIGITEINGLLADFGVSSPQLDQITRGFSYSLDCNLDMRMDLNSDLKATDILNTFSEQEITKILIENADVKFAQRIAKAICENRPINNSFSLNEIIRKSLPAKIVREKNPSKAVFQAIRIAVNDELNAIKDLLEDIHDLIKVRGKMLFITFHSKEDAIVKKYFQNLTYRDPLLNKLPIQINDNWKQKIIFPSEEEIQINKRSRSAKLRVITRLE</sequence>
<dbReference type="InterPro" id="IPR002903">
    <property type="entry name" value="RsmH"/>
</dbReference>
<dbReference type="EC" id="2.1.1.199" evidence="7"/>
<dbReference type="GO" id="GO:0070475">
    <property type="term" value="P:rRNA base methylation"/>
    <property type="evidence" value="ECO:0007669"/>
    <property type="project" value="UniProtKB-UniRule"/>
</dbReference>
<dbReference type="KEGG" id="mclo:DK849_01530"/>
<dbReference type="Gene3D" id="1.10.150.170">
    <property type="entry name" value="Putative methyltransferase TM0872, insert domain"/>
    <property type="match status" value="1"/>
</dbReference>
<protein>
    <recommendedName>
        <fullName evidence="7">Ribosomal RNA small subunit methyltransferase H</fullName>
        <ecNumber evidence="7">2.1.1.199</ecNumber>
    </recommendedName>
    <alternativeName>
        <fullName evidence="7">16S rRNA m(4)C1402 methyltransferase</fullName>
    </alternativeName>
    <alternativeName>
        <fullName evidence="7">rRNA (cytosine-N(4)-)-methyltransferase RsmH</fullName>
    </alternativeName>
</protein>